<dbReference type="EMBL" id="BK015881">
    <property type="protein sequence ID" value="DAD71386.1"/>
    <property type="molecule type" value="Genomic_DNA"/>
</dbReference>
<organism evidence="1">
    <name type="scientific">Siphoviridae sp. ctbQZ1</name>
    <dbReference type="NCBI Taxonomy" id="2827581"/>
    <lineage>
        <taxon>Viruses</taxon>
        <taxon>Duplodnaviria</taxon>
        <taxon>Heunggongvirae</taxon>
        <taxon>Uroviricota</taxon>
        <taxon>Caudoviricetes</taxon>
    </lineage>
</organism>
<evidence type="ECO:0000313" key="1">
    <source>
        <dbReference type="EMBL" id="DAD71386.1"/>
    </source>
</evidence>
<accession>A0A8S5LN76</accession>
<sequence>MSHLLPNISLLYNFEVLKAYSSAKTVIRMLLPNQNILYSALLGGLSAQVAVKVCDPIKE</sequence>
<protein>
    <submittedName>
        <fullName evidence="1">Uncharacterized protein</fullName>
    </submittedName>
</protein>
<name>A0A8S5LN76_9CAUD</name>
<proteinExistence type="predicted"/>
<reference evidence="1" key="1">
    <citation type="journal article" date="2021" name="Proc. Natl. Acad. Sci. U.S.A.">
        <title>A Catalog of Tens of Thousands of Viruses from Human Metagenomes Reveals Hidden Associations with Chronic Diseases.</title>
        <authorList>
            <person name="Tisza M.J."/>
            <person name="Buck C.B."/>
        </authorList>
    </citation>
    <scope>NUCLEOTIDE SEQUENCE</scope>
    <source>
        <strain evidence="1">CtbQZ1</strain>
    </source>
</reference>